<feature type="region of interest" description="Disordered" evidence="1">
    <location>
        <begin position="212"/>
        <end position="291"/>
    </location>
</feature>
<dbReference type="EMBL" id="JAAXOP010000001">
    <property type="protein sequence ID" value="NKY48627.1"/>
    <property type="molecule type" value="Genomic_DNA"/>
</dbReference>
<reference evidence="3 4" key="1">
    <citation type="submission" date="2020-04" db="EMBL/GenBank/DDBJ databases">
        <title>MicrobeNet Type strains.</title>
        <authorList>
            <person name="Nicholson A.C."/>
        </authorList>
    </citation>
    <scope>NUCLEOTIDE SEQUENCE [LARGE SCALE GENOMIC DNA]</scope>
    <source>
        <strain evidence="3 4">JCM 12354</strain>
    </source>
</reference>
<gene>
    <name evidence="3" type="ORF">HGA08_00190</name>
</gene>
<dbReference type="PANTHER" id="PTHR21525">
    <property type="entry name" value="MOTILE SPERM PROTEIN"/>
    <property type="match status" value="1"/>
</dbReference>
<evidence type="ECO:0000256" key="1">
    <source>
        <dbReference type="SAM" id="MobiDB-lite"/>
    </source>
</evidence>
<dbReference type="SUPFAM" id="SSF53955">
    <property type="entry name" value="Lysozyme-like"/>
    <property type="match status" value="1"/>
</dbReference>
<comment type="caution">
    <text evidence="3">The sequence shown here is derived from an EMBL/GenBank/DDBJ whole genome shotgun (WGS) entry which is preliminary data.</text>
</comment>
<dbReference type="CDD" id="cd13402">
    <property type="entry name" value="LT_TF-like"/>
    <property type="match status" value="1"/>
</dbReference>
<evidence type="ECO:0000259" key="2">
    <source>
        <dbReference type="Pfam" id="PF01464"/>
    </source>
</evidence>
<sequence>MTESGGTLTVPAVLSWNPDQLTTAGQAVEKLSTDLDSAVRTAVDATQQLGTEQSWGGGAARAADARMLLEKARASAASQAVLGLQPALTQQVDNLKHVQQEVRRLRDLAETPPAPGVPAFHVEDDGTVSMQARAAWLRENKKGPHGEDLFTDAQLQAELLKESIDALNQQVAIQRALAQALGVATSAIAALNGAKTQVDLAFAALGDPVTGAGAAPPAPPAPTAPAAAAPPPPAPPPAAPPAATPVAHNSGSPSSNLMGNSYSGGDNSSYSEGSAGGPSSGPAPTAQPSGDVQQWIAEAKQILIEMGYPPESIDENAIALIIEHESGGDPNAINNWDSNAAAGHPSKGIMQCIDGTFNAHAAPGHSDIWNPVDNIVAATRYSIDRYGSLDSVPGVSAVSGGSGYVGY</sequence>
<feature type="compositionally biased region" description="Polar residues" evidence="1">
    <location>
        <begin position="249"/>
        <end position="258"/>
    </location>
</feature>
<feature type="compositionally biased region" description="Pro residues" evidence="1">
    <location>
        <begin position="216"/>
        <end position="243"/>
    </location>
</feature>
<dbReference type="Gene3D" id="1.10.530.10">
    <property type="match status" value="1"/>
</dbReference>
<name>A0A846XPT1_9NOCA</name>
<proteinExistence type="predicted"/>
<dbReference type="RefSeq" id="WP_067881789.1">
    <property type="nucleotide sequence ID" value="NZ_JAAXOP010000001.1"/>
</dbReference>
<accession>A0A846XPT1</accession>
<dbReference type="AlphaFoldDB" id="A0A846XPT1"/>
<dbReference type="PANTHER" id="PTHR21525:SF9">
    <property type="entry name" value="CHANNEL_COLICIN DOMAIN-CONTAINING PROTEIN"/>
    <property type="match status" value="1"/>
</dbReference>
<dbReference type="InterPro" id="IPR023346">
    <property type="entry name" value="Lysozyme-like_dom_sf"/>
</dbReference>
<dbReference type="Proteomes" id="UP000565711">
    <property type="component" value="Unassembled WGS sequence"/>
</dbReference>
<organism evidence="3 4">
    <name type="scientific">Nocardia vermiculata</name>
    <dbReference type="NCBI Taxonomy" id="257274"/>
    <lineage>
        <taxon>Bacteria</taxon>
        <taxon>Bacillati</taxon>
        <taxon>Actinomycetota</taxon>
        <taxon>Actinomycetes</taxon>
        <taxon>Mycobacteriales</taxon>
        <taxon>Nocardiaceae</taxon>
        <taxon>Nocardia</taxon>
    </lineage>
</organism>
<dbReference type="Pfam" id="PF01464">
    <property type="entry name" value="SLT"/>
    <property type="match status" value="1"/>
</dbReference>
<protein>
    <submittedName>
        <fullName evidence="3">Transglycosylase SLT domain-containing protein</fullName>
    </submittedName>
</protein>
<evidence type="ECO:0000313" key="3">
    <source>
        <dbReference type="EMBL" id="NKY48627.1"/>
    </source>
</evidence>
<dbReference type="InterPro" id="IPR008258">
    <property type="entry name" value="Transglycosylase_SLT_dom_1"/>
</dbReference>
<keyword evidence="4" id="KW-1185">Reference proteome</keyword>
<feature type="compositionally biased region" description="Low complexity" evidence="1">
    <location>
        <begin position="259"/>
        <end position="273"/>
    </location>
</feature>
<evidence type="ECO:0000313" key="4">
    <source>
        <dbReference type="Proteomes" id="UP000565711"/>
    </source>
</evidence>
<feature type="compositionally biased region" description="Low complexity" evidence="1">
    <location>
        <begin position="280"/>
        <end position="290"/>
    </location>
</feature>
<feature type="domain" description="Transglycosylase SLT" evidence="2">
    <location>
        <begin position="312"/>
        <end position="390"/>
    </location>
</feature>